<dbReference type="RefSeq" id="WP_163231757.1">
    <property type="nucleotide sequence ID" value="NZ_WHZW01000016.1"/>
</dbReference>
<keyword evidence="2" id="KW-1185">Reference proteome</keyword>
<organism evidence="1 2">
    <name type="scientific">Bifidobacterium aerophilum</name>
    <dbReference type="NCBI Taxonomy" id="1798155"/>
    <lineage>
        <taxon>Bacteria</taxon>
        <taxon>Bacillati</taxon>
        <taxon>Actinomycetota</taxon>
        <taxon>Actinomycetes</taxon>
        <taxon>Bifidobacteriales</taxon>
        <taxon>Bifidobacteriaceae</taxon>
        <taxon>Bifidobacterium</taxon>
    </lineage>
</organism>
<evidence type="ECO:0000313" key="2">
    <source>
        <dbReference type="Proteomes" id="UP000469194"/>
    </source>
</evidence>
<dbReference type="EMBL" id="WHZW01000016">
    <property type="protein sequence ID" value="NEG89956.1"/>
    <property type="molecule type" value="Genomic_DNA"/>
</dbReference>
<proteinExistence type="predicted"/>
<gene>
    <name evidence="1" type="ORF">GFD25_08170</name>
</gene>
<dbReference type="Proteomes" id="UP000469194">
    <property type="component" value="Unassembled WGS sequence"/>
</dbReference>
<protein>
    <submittedName>
        <fullName evidence="1">Uncharacterized protein</fullName>
    </submittedName>
</protein>
<reference evidence="1 2" key="1">
    <citation type="submission" date="2019-10" db="EMBL/GenBank/DDBJ databases">
        <title>Bifidobacterium from non-human primates.</title>
        <authorList>
            <person name="Modesto M."/>
        </authorList>
    </citation>
    <scope>NUCLEOTIDE SEQUENCE [LARGE SCALE GENOMIC DNA]</scope>
    <source>
        <strain evidence="1 2">TRE17</strain>
    </source>
</reference>
<evidence type="ECO:0000313" key="1">
    <source>
        <dbReference type="EMBL" id="NEG89956.1"/>
    </source>
</evidence>
<name>A0A6N9Z689_9BIFI</name>
<dbReference type="AlphaFoldDB" id="A0A6N9Z689"/>
<comment type="caution">
    <text evidence="1">The sequence shown here is derived from an EMBL/GenBank/DDBJ whole genome shotgun (WGS) entry which is preliminary data.</text>
</comment>
<sequence>MNEAQLIRALNRLTAAIENFTDVYRRLNDTVYENDAKAAEALHVSHGFFRTYYTEQTGDKQGNARTYLKSDLMERKEQVRMESTGRHYGDD</sequence>
<accession>A0A6N9Z689</accession>